<dbReference type="Pfam" id="PF04095">
    <property type="entry name" value="NAPRTase"/>
    <property type="match status" value="1"/>
</dbReference>
<dbReference type="InterPro" id="IPR041619">
    <property type="entry name" value="NAPRTase_C"/>
</dbReference>
<name>A0A936NBH9_9ACTN</name>
<evidence type="ECO:0000256" key="8">
    <source>
        <dbReference type="ARBA" id="ARBA00048668"/>
    </source>
</evidence>
<keyword evidence="6 9" id="KW-0662">Pyridine nucleotide biosynthesis</keyword>
<dbReference type="GO" id="GO:0005829">
    <property type="term" value="C:cytosol"/>
    <property type="evidence" value="ECO:0007669"/>
    <property type="project" value="TreeGrafter"/>
</dbReference>
<dbReference type="InterPro" id="IPR013785">
    <property type="entry name" value="Aldolase_TIM"/>
</dbReference>
<dbReference type="AlphaFoldDB" id="A0A936NBH9"/>
<dbReference type="Pfam" id="PF17956">
    <property type="entry name" value="NAPRTase_C"/>
    <property type="match status" value="1"/>
</dbReference>
<dbReference type="GO" id="GO:0034355">
    <property type="term" value="P:NAD+ biosynthetic process via the salvage pathway"/>
    <property type="evidence" value="ECO:0007669"/>
    <property type="project" value="TreeGrafter"/>
</dbReference>
<evidence type="ECO:0000256" key="5">
    <source>
        <dbReference type="ARBA" id="ARBA00022598"/>
    </source>
</evidence>
<dbReference type="PANTHER" id="PTHR11098">
    <property type="entry name" value="NICOTINATE PHOSPHORIBOSYLTRANSFERASE"/>
    <property type="match status" value="1"/>
</dbReference>
<evidence type="ECO:0000256" key="3">
    <source>
        <dbReference type="ARBA" id="ARBA00013236"/>
    </source>
</evidence>
<dbReference type="EMBL" id="JADJZA010000007">
    <property type="protein sequence ID" value="MBK9297260.1"/>
    <property type="molecule type" value="Genomic_DNA"/>
</dbReference>
<organism evidence="13 14">
    <name type="scientific">Candidatus Neomicrothrix subdominans</name>
    <dbReference type="NCBI Taxonomy" id="2954438"/>
    <lineage>
        <taxon>Bacteria</taxon>
        <taxon>Bacillati</taxon>
        <taxon>Actinomycetota</taxon>
        <taxon>Acidimicrobiia</taxon>
        <taxon>Acidimicrobiales</taxon>
        <taxon>Microthrixaceae</taxon>
        <taxon>Candidatus Neomicrothrix</taxon>
    </lineage>
</organism>
<dbReference type="InterPro" id="IPR006405">
    <property type="entry name" value="Nic_PRibTrfase_pncB"/>
</dbReference>
<evidence type="ECO:0000256" key="2">
    <source>
        <dbReference type="ARBA" id="ARBA00010897"/>
    </source>
</evidence>
<dbReference type="Pfam" id="PF17767">
    <property type="entry name" value="NAPRTase_N"/>
    <property type="match status" value="1"/>
</dbReference>
<sequence>MAPQRPGPQLTDGILSTDFYQLTMAQLYFRAGLADRPARFEHFFRSYPDYGRHQAGYCVAAGLAPFVRWMNSVRPTGADLDALAGHRSTSGGPLFGDDFLGWFADLDFSALTVDAVPEGRVVHPNTPITVVEGPLAAAQLLESPLLNRLNFPTLIATKASRVTEAALGRPVLEFGMRRAAERGADAATRAALVGGANSTSNTAAGYAAGIDPSGTHAHSMIQAYLALGEGERAAFQAYADVYPDDCLLLVDTVDTLNSGVPNAIAVFEQLRRRGHRPVGIRLDSGDLAYLAIQAARQLDEAGFEDTTIVLSSRLDELTMWQITHQIQEEASQEGLRASAVIDRLVFGVGSRLTTSDGSPSLDGVYKLVALQRDGAWQPAIKRSDTPEKVLNPGKKRLWRVTDRRGMATADVLSTVDETLKPGRDVELHHHSRPDVGRVLSATDWEQAEELTVRVVDGGRIVSDGGQEALDDLDEIGARRVADVAALGPGVRRLVNPHTYHVSITDAVWKLKQSLLADLG</sequence>
<comment type="pathway">
    <text evidence="1 9">Cofactor biosynthesis; NAD(+) biosynthesis; nicotinate D-ribonucleotide from nicotinate: step 1/1.</text>
</comment>
<dbReference type="Proteomes" id="UP000727993">
    <property type="component" value="Unassembled WGS sequence"/>
</dbReference>
<dbReference type="GO" id="GO:0016757">
    <property type="term" value="F:glycosyltransferase activity"/>
    <property type="evidence" value="ECO:0007669"/>
    <property type="project" value="UniProtKB-KW"/>
</dbReference>
<evidence type="ECO:0000313" key="14">
    <source>
        <dbReference type="Proteomes" id="UP000727993"/>
    </source>
</evidence>
<dbReference type="GO" id="GO:0004516">
    <property type="term" value="F:nicotinate phosphoribosyltransferase activity"/>
    <property type="evidence" value="ECO:0007669"/>
    <property type="project" value="UniProtKB-UniRule"/>
</dbReference>
<dbReference type="SUPFAM" id="SSF51690">
    <property type="entry name" value="Nicotinate/Quinolinate PRTase C-terminal domain-like"/>
    <property type="match status" value="1"/>
</dbReference>
<dbReference type="Gene3D" id="3.20.140.10">
    <property type="entry name" value="nicotinate phosphoribosyltransferase"/>
    <property type="match status" value="1"/>
</dbReference>
<evidence type="ECO:0000256" key="7">
    <source>
        <dbReference type="ARBA" id="ARBA00022679"/>
    </source>
</evidence>
<feature type="domain" description="Nicotinate/nicotinamide phosphoribosyltransferase" evidence="10">
    <location>
        <begin position="172"/>
        <end position="388"/>
    </location>
</feature>
<dbReference type="NCBIfam" id="NF009131">
    <property type="entry name" value="PRK12484.1"/>
    <property type="match status" value="1"/>
</dbReference>
<evidence type="ECO:0000259" key="11">
    <source>
        <dbReference type="Pfam" id="PF17767"/>
    </source>
</evidence>
<comment type="PTM">
    <text evidence="9">Transiently phosphorylated on a His residue during the reaction cycle. Phosphorylation strongly increases the affinity for substrates and increases the rate of nicotinate D-ribonucleotide production. Dephosphorylation regenerates the low-affinity form of the enzyme, leading to product release.</text>
</comment>
<evidence type="ECO:0000256" key="1">
    <source>
        <dbReference type="ARBA" id="ARBA00004952"/>
    </source>
</evidence>
<dbReference type="Gene3D" id="3.20.20.70">
    <property type="entry name" value="Aldolase class I"/>
    <property type="match status" value="1"/>
</dbReference>
<comment type="catalytic activity">
    <reaction evidence="8 9">
        <text>5-phospho-alpha-D-ribose 1-diphosphate + nicotinate + ATP + H2O = nicotinate beta-D-ribonucleotide + ADP + phosphate + diphosphate</text>
        <dbReference type="Rhea" id="RHEA:36163"/>
        <dbReference type="ChEBI" id="CHEBI:15377"/>
        <dbReference type="ChEBI" id="CHEBI:30616"/>
        <dbReference type="ChEBI" id="CHEBI:32544"/>
        <dbReference type="ChEBI" id="CHEBI:33019"/>
        <dbReference type="ChEBI" id="CHEBI:43474"/>
        <dbReference type="ChEBI" id="CHEBI:57502"/>
        <dbReference type="ChEBI" id="CHEBI:58017"/>
        <dbReference type="ChEBI" id="CHEBI:456216"/>
        <dbReference type="EC" id="6.3.4.21"/>
    </reaction>
</comment>
<evidence type="ECO:0000256" key="9">
    <source>
        <dbReference type="RuleBase" id="RU365100"/>
    </source>
</evidence>
<dbReference type="InterPro" id="IPR036068">
    <property type="entry name" value="Nicotinate_pribotase-like_C"/>
</dbReference>
<evidence type="ECO:0000256" key="6">
    <source>
        <dbReference type="ARBA" id="ARBA00022642"/>
    </source>
</evidence>
<keyword evidence="7 9" id="KW-0808">Transferase</keyword>
<evidence type="ECO:0000313" key="13">
    <source>
        <dbReference type="EMBL" id="MBK9297260.1"/>
    </source>
</evidence>
<dbReference type="EC" id="6.3.4.21" evidence="3 9"/>
<dbReference type="NCBIfam" id="NF006695">
    <property type="entry name" value="PRK09243.1-2"/>
    <property type="match status" value="1"/>
</dbReference>
<dbReference type="InterPro" id="IPR007229">
    <property type="entry name" value="Nic_PRibTrfase-Fam"/>
</dbReference>
<dbReference type="InterPro" id="IPR041525">
    <property type="entry name" value="N/Namide_PRibTrfase"/>
</dbReference>
<evidence type="ECO:0000256" key="4">
    <source>
        <dbReference type="ARBA" id="ARBA00022553"/>
    </source>
</evidence>
<evidence type="ECO:0000259" key="10">
    <source>
        <dbReference type="Pfam" id="PF04095"/>
    </source>
</evidence>
<dbReference type="PIRSF" id="PIRSF000484">
    <property type="entry name" value="NAPRT"/>
    <property type="match status" value="1"/>
</dbReference>
<dbReference type="SUPFAM" id="SSF54675">
    <property type="entry name" value="Nicotinate/Quinolinate PRTase N-terminal domain-like"/>
    <property type="match status" value="1"/>
</dbReference>
<dbReference type="PANTHER" id="PTHR11098:SF1">
    <property type="entry name" value="NICOTINATE PHOSPHORIBOSYLTRANSFERASE"/>
    <property type="match status" value="1"/>
</dbReference>
<keyword evidence="4" id="KW-0597">Phosphoprotein</keyword>
<comment type="caution">
    <text evidence="13">The sequence shown here is derived from an EMBL/GenBank/DDBJ whole genome shotgun (WGS) entry which is preliminary data.</text>
</comment>
<dbReference type="InterPro" id="IPR040727">
    <property type="entry name" value="NAPRTase_N"/>
</dbReference>
<proteinExistence type="inferred from homology"/>
<dbReference type="NCBIfam" id="TIGR01513">
    <property type="entry name" value="NAPRTase_put"/>
    <property type="match status" value="1"/>
</dbReference>
<keyword evidence="5 9" id="KW-0436">Ligase</keyword>
<gene>
    <name evidence="13" type="ORF">IPN02_10615</name>
</gene>
<comment type="function">
    <text evidence="9">Catalyzes the first step in the biosynthesis of NAD from nicotinic acid, the ATP-dependent synthesis of beta-nicotinate D-ribonucleotide from nicotinate and 5-phospho-D-ribose 1-phosphate.</text>
</comment>
<evidence type="ECO:0000259" key="12">
    <source>
        <dbReference type="Pfam" id="PF17956"/>
    </source>
</evidence>
<feature type="domain" description="Nicotinate phosphoribosyltransferase C-terminal" evidence="12">
    <location>
        <begin position="394"/>
        <end position="511"/>
    </location>
</feature>
<keyword evidence="13" id="KW-0328">Glycosyltransferase</keyword>
<dbReference type="CDD" id="cd01570">
    <property type="entry name" value="NAPRTase_A"/>
    <property type="match status" value="1"/>
</dbReference>
<feature type="domain" description="Nicotinate phosphoribosyltransferase N-terminal" evidence="11">
    <location>
        <begin position="15"/>
        <end position="150"/>
    </location>
</feature>
<accession>A0A936NBH9</accession>
<comment type="similarity">
    <text evidence="2 9">Belongs to the NAPRTase family.</text>
</comment>
<reference evidence="13 14" key="1">
    <citation type="submission" date="2020-10" db="EMBL/GenBank/DDBJ databases">
        <title>Connecting structure to function with the recovery of over 1000 high-quality activated sludge metagenome-assembled genomes encoding full-length rRNA genes using long-read sequencing.</title>
        <authorList>
            <person name="Singleton C.M."/>
            <person name="Petriglieri F."/>
            <person name="Kristensen J.M."/>
            <person name="Kirkegaard R.H."/>
            <person name="Michaelsen T.Y."/>
            <person name="Andersen M.H."/>
            <person name="Karst S.M."/>
            <person name="Dueholm M.S."/>
            <person name="Nielsen P.H."/>
            <person name="Albertsen M."/>
        </authorList>
    </citation>
    <scope>NUCLEOTIDE SEQUENCE [LARGE SCALE GENOMIC DNA]</scope>
    <source>
        <strain evidence="13">Lyne_18-Q3-R50-59_MAXAC.006</strain>
    </source>
</reference>
<protein>
    <recommendedName>
        <fullName evidence="3 9">Nicotinate phosphoribosyltransferase</fullName>
        <ecNumber evidence="3 9">6.3.4.21</ecNumber>
    </recommendedName>
</protein>